<dbReference type="SMART" id="SM00862">
    <property type="entry name" value="Trans_reg_C"/>
    <property type="match status" value="1"/>
</dbReference>
<evidence type="ECO:0000256" key="3">
    <source>
        <dbReference type="ARBA" id="ARBA00023015"/>
    </source>
</evidence>
<dbReference type="SUPFAM" id="SSF48452">
    <property type="entry name" value="TPR-like"/>
    <property type="match status" value="1"/>
</dbReference>
<evidence type="ECO:0000256" key="6">
    <source>
        <dbReference type="PROSITE-ProRule" id="PRU01091"/>
    </source>
</evidence>
<comment type="caution">
    <text evidence="8">The sequence shown here is derived from an EMBL/GenBank/DDBJ whole genome shotgun (WGS) entry which is preliminary data.</text>
</comment>
<reference evidence="9" key="1">
    <citation type="journal article" date="2019" name="Int. J. Syst. Evol. Microbiol.">
        <title>The Global Catalogue of Microorganisms (GCM) 10K type strain sequencing project: providing services to taxonomists for standard genome sequencing and annotation.</title>
        <authorList>
            <consortium name="The Broad Institute Genomics Platform"/>
            <consortium name="The Broad Institute Genome Sequencing Center for Infectious Disease"/>
            <person name="Wu L."/>
            <person name="Ma J."/>
        </authorList>
    </citation>
    <scope>NUCLEOTIDE SEQUENCE [LARGE SCALE GENOMIC DNA]</scope>
    <source>
        <strain evidence="9">JCM 18081</strain>
    </source>
</reference>
<evidence type="ECO:0000256" key="1">
    <source>
        <dbReference type="ARBA" id="ARBA00005820"/>
    </source>
</evidence>
<evidence type="ECO:0000313" key="9">
    <source>
        <dbReference type="Proteomes" id="UP001501265"/>
    </source>
</evidence>
<keyword evidence="4 6" id="KW-0238">DNA-binding</keyword>
<keyword evidence="5" id="KW-0804">Transcription</keyword>
<keyword evidence="2" id="KW-0902">Two-component regulatory system</keyword>
<accession>A0ABP9CZ16</accession>
<evidence type="ECO:0000256" key="2">
    <source>
        <dbReference type="ARBA" id="ARBA00023012"/>
    </source>
</evidence>
<comment type="similarity">
    <text evidence="1">Belongs to the AfsR/DnrI/RedD regulatory family.</text>
</comment>
<dbReference type="Proteomes" id="UP001501265">
    <property type="component" value="Unassembled WGS sequence"/>
</dbReference>
<gene>
    <name evidence="8" type="ORF">GCM10023220_65840</name>
</gene>
<dbReference type="InterPro" id="IPR011990">
    <property type="entry name" value="TPR-like_helical_dom_sf"/>
</dbReference>
<sequence>MNVRIGGVSIVPSAGKPKQLLALLALRCGRVVPVSTLMEEIWGDAIPRSSTTTLQTYILQLRKLIAEALPPGSPDGAKAVLVTHFNGYELVLDSCACDVWEFERLSVKGDLALKSGDAAAASKYLARALKVWRGPALIDVPAGRVLHMESIGFEEGRMRVQEQRILADMNLGNHFTLIPELRMLVAQNPMDERLCAMLIVALHSSGAPWRALQVFRDLRQTLGRELGVEPSSRLQELHRAVLANTPALSLQGFGVA</sequence>
<keyword evidence="9" id="KW-1185">Reference proteome</keyword>
<organism evidence="8 9">
    <name type="scientific">Streptomyces ziwulingensis</name>
    <dbReference type="NCBI Taxonomy" id="1045501"/>
    <lineage>
        <taxon>Bacteria</taxon>
        <taxon>Bacillati</taxon>
        <taxon>Actinomycetota</taxon>
        <taxon>Actinomycetes</taxon>
        <taxon>Kitasatosporales</taxon>
        <taxon>Streptomycetaceae</taxon>
        <taxon>Streptomyces</taxon>
    </lineage>
</organism>
<dbReference type="Pfam" id="PF00486">
    <property type="entry name" value="Trans_reg_C"/>
    <property type="match status" value="1"/>
</dbReference>
<dbReference type="SMART" id="SM01043">
    <property type="entry name" value="BTAD"/>
    <property type="match status" value="1"/>
</dbReference>
<dbReference type="EMBL" id="BAABIG010000087">
    <property type="protein sequence ID" value="GAA4823192.1"/>
    <property type="molecule type" value="Genomic_DNA"/>
</dbReference>
<protein>
    <recommendedName>
        <fullName evidence="7">OmpR/PhoB-type domain-containing protein</fullName>
    </recommendedName>
</protein>
<dbReference type="InterPro" id="IPR005158">
    <property type="entry name" value="BTAD"/>
</dbReference>
<feature type="DNA-binding region" description="OmpR/PhoB-type" evidence="6">
    <location>
        <begin position="1"/>
        <end position="92"/>
    </location>
</feature>
<dbReference type="PROSITE" id="PS51755">
    <property type="entry name" value="OMPR_PHOB"/>
    <property type="match status" value="1"/>
</dbReference>
<evidence type="ECO:0000259" key="7">
    <source>
        <dbReference type="PROSITE" id="PS51755"/>
    </source>
</evidence>
<feature type="domain" description="OmpR/PhoB-type" evidence="7">
    <location>
        <begin position="1"/>
        <end position="92"/>
    </location>
</feature>
<dbReference type="PANTHER" id="PTHR35807:SF1">
    <property type="entry name" value="TRANSCRIPTIONAL REGULATOR REDD"/>
    <property type="match status" value="1"/>
</dbReference>
<dbReference type="Gene3D" id="1.25.40.10">
    <property type="entry name" value="Tetratricopeptide repeat domain"/>
    <property type="match status" value="1"/>
</dbReference>
<dbReference type="Gene3D" id="1.10.10.10">
    <property type="entry name" value="Winged helix-like DNA-binding domain superfamily/Winged helix DNA-binding domain"/>
    <property type="match status" value="1"/>
</dbReference>
<dbReference type="InterPro" id="IPR001867">
    <property type="entry name" value="OmpR/PhoB-type_DNA-bd"/>
</dbReference>
<name>A0ABP9CZ16_9ACTN</name>
<dbReference type="Pfam" id="PF03704">
    <property type="entry name" value="BTAD"/>
    <property type="match status" value="1"/>
</dbReference>
<evidence type="ECO:0000313" key="8">
    <source>
        <dbReference type="EMBL" id="GAA4823192.1"/>
    </source>
</evidence>
<keyword evidence="3" id="KW-0805">Transcription regulation</keyword>
<dbReference type="InterPro" id="IPR036388">
    <property type="entry name" value="WH-like_DNA-bd_sf"/>
</dbReference>
<dbReference type="CDD" id="cd15831">
    <property type="entry name" value="BTAD"/>
    <property type="match status" value="1"/>
</dbReference>
<dbReference type="SUPFAM" id="SSF46894">
    <property type="entry name" value="C-terminal effector domain of the bipartite response regulators"/>
    <property type="match status" value="1"/>
</dbReference>
<evidence type="ECO:0000256" key="5">
    <source>
        <dbReference type="ARBA" id="ARBA00023163"/>
    </source>
</evidence>
<dbReference type="InterPro" id="IPR016032">
    <property type="entry name" value="Sig_transdc_resp-reg_C-effctor"/>
</dbReference>
<dbReference type="InterPro" id="IPR051677">
    <property type="entry name" value="AfsR-DnrI-RedD_regulator"/>
</dbReference>
<evidence type="ECO:0000256" key="4">
    <source>
        <dbReference type="ARBA" id="ARBA00023125"/>
    </source>
</evidence>
<dbReference type="PANTHER" id="PTHR35807">
    <property type="entry name" value="TRANSCRIPTIONAL REGULATOR REDD-RELATED"/>
    <property type="match status" value="1"/>
</dbReference>
<proteinExistence type="inferred from homology"/>